<feature type="compositionally biased region" description="Acidic residues" evidence="1">
    <location>
        <begin position="95"/>
        <end position="109"/>
    </location>
</feature>
<gene>
    <name evidence="2" type="primary">ORF64908</name>
</gene>
<protein>
    <recommendedName>
        <fullName evidence="3">EKC/KEOPS complex subunit GON7</fullName>
    </recommendedName>
</protein>
<organism evidence="2">
    <name type="scientific">Arion vulgaris</name>
    <dbReference type="NCBI Taxonomy" id="1028688"/>
    <lineage>
        <taxon>Eukaryota</taxon>
        <taxon>Metazoa</taxon>
        <taxon>Spiralia</taxon>
        <taxon>Lophotrochozoa</taxon>
        <taxon>Mollusca</taxon>
        <taxon>Gastropoda</taxon>
        <taxon>Heterobranchia</taxon>
        <taxon>Euthyneura</taxon>
        <taxon>Panpulmonata</taxon>
        <taxon>Eupulmonata</taxon>
        <taxon>Stylommatophora</taxon>
        <taxon>Helicina</taxon>
        <taxon>Arionoidea</taxon>
        <taxon>Arionidae</taxon>
        <taxon>Arion</taxon>
    </lineage>
</organism>
<accession>A0A0B6ZJL9</accession>
<name>A0A0B6ZJL9_9EUPU</name>
<dbReference type="EMBL" id="HACG01021191">
    <property type="protein sequence ID" value="CEK68056.1"/>
    <property type="molecule type" value="Transcribed_RNA"/>
</dbReference>
<reference evidence="2" key="1">
    <citation type="submission" date="2014-12" db="EMBL/GenBank/DDBJ databases">
        <title>Insight into the proteome of Arion vulgaris.</title>
        <authorList>
            <person name="Aradska J."/>
            <person name="Bulat T."/>
            <person name="Smidak R."/>
            <person name="Sarate P."/>
            <person name="Gangsoo J."/>
            <person name="Sialana F."/>
            <person name="Bilban M."/>
            <person name="Lubec G."/>
        </authorList>
    </citation>
    <scope>NUCLEOTIDE SEQUENCE</scope>
    <source>
        <tissue evidence="2">Skin</tissue>
    </source>
</reference>
<feature type="region of interest" description="Disordered" evidence="1">
    <location>
        <begin position="82"/>
        <end position="122"/>
    </location>
</feature>
<proteinExistence type="predicted"/>
<sequence length="122" mass="13512">MATTTASLTINFKDGSSRTISHPVCQHNDTVRYDQLQTSLSYIQKESNSILTTLINQETANKSNAVSRVDNLNTTATVVVSRSIDELETDSSTGNDEDDDDEEDDDNADTTEKPPEKKRKTK</sequence>
<evidence type="ECO:0000313" key="2">
    <source>
        <dbReference type="EMBL" id="CEK68056.1"/>
    </source>
</evidence>
<evidence type="ECO:0008006" key="3">
    <source>
        <dbReference type="Google" id="ProtNLM"/>
    </source>
</evidence>
<evidence type="ECO:0000256" key="1">
    <source>
        <dbReference type="SAM" id="MobiDB-lite"/>
    </source>
</evidence>
<dbReference type="AlphaFoldDB" id="A0A0B6ZJL9"/>